<proteinExistence type="predicted"/>
<dbReference type="SMART" id="SM00091">
    <property type="entry name" value="PAS"/>
    <property type="match status" value="1"/>
</dbReference>
<dbReference type="SMART" id="SM00052">
    <property type="entry name" value="EAL"/>
    <property type="match status" value="1"/>
</dbReference>
<dbReference type="GO" id="GO:0003824">
    <property type="term" value="F:catalytic activity"/>
    <property type="evidence" value="ECO:0007669"/>
    <property type="project" value="UniProtKB-ARBA"/>
</dbReference>
<feature type="domain" description="PAS" evidence="7">
    <location>
        <begin position="348"/>
        <end position="418"/>
    </location>
</feature>
<comment type="cofactor">
    <cofactor evidence="1">
        <name>Mg(2+)</name>
        <dbReference type="ChEBI" id="CHEBI:18420"/>
    </cofactor>
</comment>
<dbReference type="PANTHER" id="PTHR44757">
    <property type="entry name" value="DIGUANYLATE CYCLASE DGCP"/>
    <property type="match status" value="1"/>
</dbReference>
<dbReference type="PANTHER" id="PTHR44757:SF2">
    <property type="entry name" value="BIOFILM ARCHITECTURE MAINTENANCE PROTEIN MBAA"/>
    <property type="match status" value="1"/>
</dbReference>
<feature type="domain" description="GGDEF" evidence="10">
    <location>
        <begin position="506"/>
        <end position="639"/>
    </location>
</feature>
<dbReference type="Pfam" id="PF03924">
    <property type="entry name" value="CHASE"/>
    <property type="match status" value="1"/>
</dbReference>
<comment type="caution">
    <text evidence="11">The sequence shown here is derived from an EMBL/GenBank/DDBJ whole genome shotgun (WGS) entry which is preliminary data.</text>
</comment>
<dbReference type="Gene3D" id="3.30.450.20">
    <property type="entry name" value="PAS domain"/>
    <property type="match status" value="1"/>
</dbReference>
<evidence type="ECO:0000256" key="6">
    <source>
        <dbReference type="SAM" id="Phobius"/>
    </source>
</evidence>
<feature type="transmembrane region" description="Helical" evidence="6">
    <location>
        <begin position="319"/>
        <end position="339"/>
    </location>
</feature>
<dbReference type="SUPFAM" id="SSF141868">
    <property type="entry name" value="EAL domain-like"/>
    <property type="match status" value="1"/>
</dbReference>
<dbReference type="InterPro" id="IPR006189">
    <property type="entry name" value="CHASE_dom"/>
</dbReference>
<dbReference type="FunFam" id="3.30.70.270:FF:000001">
    <property type="entry name" value="Diguanylate cyclase domain protein"/>
    <property type="match status" value="1"/>
</dbReference>
<keyword evidence="5 6" id="KW-0472">Membrane</keyword>
<comment type="subcellular location">
    <subcellularLocation>
        <location evidence="2">Membrane</location>
    </subcellularLocation>
</comment>
<name>A0A072N076_9GAMM</name>
<evidence type="ECO:0000259" key="8">
    <source>
        <dbReference type="PROSITE" id="PS50839"/>
    </source>
</evidence>
<evidence type="ECO:0000256" key="1">
    <source>
        <dbReference type="ARBA" id="ARBA00001946"/>
    </source>
</evidence>
<evidence type="ECO:0000256" key="3">
    <source>
        <dbReference type="ARBA" id="ARBA00022692"/>
    </source>
</evidence>
<dbReference type="Gene3D" id="3.30.450.350">
    <property type="entry name" value="CHASE domain"/>
    <property type="match status" value="1"/>
</dbReference>
<feature type="domain" description="EAL" evidence="9">
    <location>
        <begin position="648"/>
        <end position="902"/>
    </location>
</feature>
<dbReference type="CDD" id="cd00130">
    <property type="entry name" value="PAS"/>
    <property type="match status" value="1"/>
</dbReference>
<evidence type="ECO:0000256" key="5">
    <source>
        <dbReference type="ARBA" id="ARBA00023136"/>
    </source>
</evidence>
<dbReference type="CDD" id="cd01948">
    <property type="entry name" value="EAL"/>
    <property type="match status" value="1"/>
</dbReference>
<dbReference type="InterPro" id="IPR042240">
    <property type="entry name" value="CHASE_sf"/>
</dbReference>
<accession>A0A072N076</accession>
<dbReference type="AlphaFoldDB" id="A0A072N076"/>
<dbReference type="SUPFAM" id="SSF55785">
    <property type="entry name" value="PYP-like sensor domain (PAS domain)"/>
    <property type="match status" value="1"/>
</dbReference>
<dbReference type="NCBIfam" id="TIGR00254">
    <property type="entry name" value="GGDEF"/>
    <property type="match status" value="1"/>
</dbReference>
<keyword evidence="12" id="KW-1185">Reference proteome</keyword>
<sequence length="908" mass="101632">MMHKKDISLRQLLEFRNAWVAWLVFLVAIVVTVVLWQLSIRLVEDRTEARFRNQSLQLKTAIEERLLNYEQVLAGSAGLFAVTGDVSRDQWREYIDKVDINRYYPGIQGIGYVRRVGVRQMADHIASVRAEGVINYLVNPLGTGPYYYPMVYLEPGTERNRRALGYNAFSDPVHRSAMEQSRDDAIPTVTGKVVLVQEEVAEDQASFLMYYPVYQGGKTPEIRAERRMMLSGYVFSAFRMNNLIDGIVGLISPFLDVRIYDAGVAVRENLMYGSNLGSLDNDFSFQMEQIVTAGGRDWLLQTRSTPAFDFLASDPRPPIVLGCGLIISLLLYLFVLALIRSRLMAQVSAGRYRAITEGAANVTLVLDRSGNATYASPSSLDILGFDPESVQGLDFETLVHGDDWPHLQQGFEEAVKAPGKQMPVIRARIRDAEGQWRDMEGTFTAMLSVPGVYGVVLSLRDLTQLKAAQSELHRLAFYDPLTGLANRQLFRDRLNHVVRRCRRSGEPAALMFLDLDGFKRINDTLGHDAGDELLRQVAQWLEGCVREEDSVARLGGDEFVVLLSRISGSNAAGKVAESILRRLCQRIRLNDHEVGITVSIGITMIPHDSEDSGTLMKFADLAMYRAKELGRNTYQFFTPAMNIKAARRLLQQEELATALDGERFVLHYQPKIDLASERVIGVEAFLRWHHPEKGLVSAQQFIGLAEETGLIIRLGEMALRQACIQVQALERAGFESLKMAVNLSVRQLTDSGFLDMIRQVITETGVAPERLELEMPAELLNEDPRMLRELLVALHDLGVCLILDDFGTGSCSLVALQQLPLDVVKIDHRFIRDIPYNVSATDVASAVIALARKLHLTVVAEGVETPQQLSFLQTAGCAQCQGNLFSYPLDEDALIGFLIRQYERPLIS</sequence>
<dbReference type="InterPro" id="IPR001633">
    <property type="entry name" value="EAL_dom"/>
</dbReference>
<reference evidence="11 12" key="1">
    <citation type="submission" date="2012-12" db="EMBL/GenBank/DDBJ databases">
        <title>Genome assembly of Marinobacter sp. AK21.</title>
        <authorList>
            <person name="Khatri I."/>
            <person name="Kumar R."/>
            <person name="Vaidya B."/>
            <person name="Subramanian S."/>
            <person name="Pinnaka A."/>
        </authorList>
    </citation>
    <scope>NUCLEOTIDE SEQUENCE [LARGE SCALE GENOMIC DNA]</scope>
    <source>
        <strain evidence="11 12">AK21</strain>
    </source>
</reference>
<dbReference type="PROSITE" id="PS50883">
    <property type="entry name" value="EAL"/>
    <property type="match status" value="1"/>
</dbReference>
<dbReference type="InterPro" id="IPR052155">
    <property type="entry name" value="Biofilm_reg_signaling"/>
</dbReference>
<dbReference type="Gene3D" id="3.30.70.270">
    <property type="match status" value="1"/>
</dbReference>
<dbReference type="PROSITE" id="PS50839">
    <property type="entry name" value="CHASE"/>
    <property type="match status" value="1"/>
</dbReference>
<dbReference type="Gene3D" id="3.20.20.450">
    <property type="entry name" value="EAL domain"/>
    <property type="match status" value="1"/>
</dbReference>
<dbReference type="PROSITE" id="PS50112">
    <property type="entry name" value="PAS"/>
    <property type="match status" value="1"/>
</dbReference>
<gene>
    <name evidence="11" type="ORF">D777_02222</name>
</gene>
<dbReference type="InterPro" id="IPR043128">
    <property type="entry name" value="Rev_trsase/Diguanyl_cyclase"/>
</dbReference>
<dbReference type="RefSeq" id="WP_036131657.1">
    <property type="nucleotide sequence ID" value="NZ_ANIE01000006.1"/>
</dbReference>
<feature type="domain" description="CHASE" evidence="8">
    <location>
        <begin position="145"/>
        <end position="301"/>
    </location>
</feature>
<dbReference type="InterPro" id="IPR029787">
    <property type="entry name" value="Nucleotide_cyclase"/>
</dbReference>
<dbReference type="CDD" id="cd01949">
    <property type="entry name" value="GGDEF"/>
    <property type="match status" value="1"/>
</dbReference>
<dbReference type="InterPro" id="IPR013655">
    <property type="entry name" value="PAS_fold_3"/>
</dbReference>
<dbReference type="SMART" id="SM00267">
    <property type="entry name" value="GGDEF"/>
    <property type="match status" value="1"/>
</dbReference>
<evidence type="ECO:0000259" key="9">
    <source>
        <dbReference type="PROSITE" id="PS50883"/>
    </source>
</evidence>
<keyword evidence="3 6" id="KW-0812">Transmembrane</keyword>
<evidence type="ECO:0000313" key="11">
    <source>
        <dbReference type="EMBL" id="KEF31069.1"/>
    </source>
</evidence>
<keyword evidence="4 6" id="KW-1133">Transmembrane helix</keyword>
<dbReference type="SUPFAM" id="SSF55073">
    <property type="entry name" value="Nucleotide cyclase"/>
    <property type="match status" value="1"/>
</dbReference>
<evidence type="ECO:0000256" key="4">
    <source>
        <dbReference type="ARBA" id="ARBA00022989"/>
    </source>
</evidence>
<dbReference type="InterPro" id="IPR035965">
    <property type="entry name" value="PAS-like_dom_sf"/>
</dbReference>
<dbReference type="Pfam" id="PF00990">
    <property type="entry name" value="GGDEF"/>
    <property type="match status" value="1"/>
</dbReference>
<dbReference type="OrthoDB" id="9816034at2"/>
<dbReference type="EMBL" id="ANIE01000006">
    <property type="protein sequence ID" value="KEF31069.1"/>
    <property type="molecule type" value="Genomic_DNA"/>
</dbReference>
<dbReference type="SMART" id="SM01079">
    <property type="entry name" value="CHASE"/>
    <property type="match status" value="1"/>
</dbReference>
<dbReference type="InterPro" id="IPR000160">
    <property type="entry name" value="GGDEF_dom"/>
</dbReference>
<protein>
    <submittedName>
        <fullName evidence="11">Diguanylate cyclase</fullName>
    </submittedName>
</protein>
<dbReference type="GO" id="GO:0016020">
    <property type="term" value="C:membrane"/>
    <property type="evidence" value="ECO:0007669"/>
    <property type="project" value="UniProtKB-SubCell"/>
</dbReference>
<dbReference type="Pfam" id="PF08447">
    <property type="entry name" value="PAS_3"/>
    <property type="match status" value="1"/>
</dbReference>
<dbReference type="STRING" id="1137280.D777_02222"/>
<dbReference type="Proteomes" id="UP000035057">
    <property type="component" value="Unassembled WGS sequence"/>
</dbReference>
<dbReference type="PATRIC" id="fig|1137280.3.peg.2037"/>
<evidence type="ECO:0000256" key="2">
    <source>
        <dbReference type="ARBA" id="ARBA00004370"/>
    </source>
</evidence>
<evidence type="ECO:0000259" key="10">
    <source>
        <dbReference type="PROSITE" id="PS50887"/>
    </source>
</evidence>
<dbReference type="PROSITE" id="PS50887">
    <property type="entry name" value="GGDEF"/>
    <property type="match status" value="1"/>
</dbReference>
<dbReference type="NCBIfam" id="TIGR00229">
    <property type="entry name" value="sensory_box"/>
    <property type="match status" value="1"/>
</dbReference>
<dbReference type="GO" id="GO:0007165">
    <property type="term" value="P:signal transduction"/>
    <property type="evidence" value="ECO:0007669"/>
    <property type="project" value="UniProtKB-ARBA"/>
</dbReference>
<feature type="transmembrane region" description="Helical" evidence="6">
    <location>
        <begin position="20"/>
        <end position="38"/>
    </location>
</feature>
<evidence type="ECO:0000259" key="7">
    <source>
        <dbReference type="PROSITE" id="PS50112"/>
    </source>
</evidence>
<organism evidence="11 12">
    <name type="scientific">Marinobacter nitratireducens</name>
    <dbReference type="NCBI Taxonomy" id="1137280"/>
    <lineage>
        <taxon>Bacteria</taxon>
        <taxon>Pseudomonadati</taxon>
        <taxon>Pseudomonadota</taxon>
        <taxon>Gammaproteobacteria</taxon>
        <taxon>Pseudomonadales</taxon>
        <taxon>Marinobacteraceae</taxon>
        <taxon>Marinobacter</taxon>
    </lineage>
</organism>
<evidence type="ECO:0000313" key="12">
    <source>
        <dbReference type="Proteomes" id="UP000035057"/>
    </source>
</evidence>
<dbReference type="InterPro" id="IPR035919">
    <property type="entry name" value="EAL_sf"/>
</dbReference>
<dbReference type="InterPro" id="IPR000014">
    <property type="entry name" value="PAS"/>
</dbReference>
<dbReference type="Pfam" id="PF00563">
    <property type="entry name" value="EAL"/>
    <property type="match status" value="1"/>
</dbReference>